<evidence type="ECO:0000313" key="2">
    <source>
        <dbReference type="EMBL" id="KAK7744406.1"/>
    </source>
</evidence>
<dbReference type="SUPFAM" id="SSF53448">
    <property type="entry name" value="Nucleotide-diphospho-sugar transferases"/>
    <property type="match status" value="1"/>
</dbReference>
<comment type="caution">
    <text evidence="2">The sequence shown here is derived from an EMBL/GenBank/DDBJ whole genome shotgun (WGS) entry which is preliminary data.</text>
</comment>
<protein>
    <recommendedName>
        <fullName evidence="4">Capsule polysaccharide biosynthesis protein</fullName>
    </recommendedName>
</protein>
<feature type="compositionally biased region" description="Gly residues" evidence="1">
    <location>
        <begin position="234"/>
        <end position="250"/>
    </location>
</feature>
<accession>A0AAN9UCH9</accession>
<evidence type="ECO:0000313" key="3">
    <source>
        <dbReference type="Proteomes" id="UP001320420"/>
    </source>
</evidence>
<evidence type="ECO:0008006" key="4">
    <source>
        <dbReference type="Google" id="ProtNLM"/>
    </source>
</evidence>
<dbReference type="EMBL" id="JAKJXP020000120">
    <property type="protein sequence ID" value="KAK7744406.1"/>
    <property type="molecule type" value="Genomic_DNA"/>
</dbReference>
<keyword evidence="3" id="KW-1185">Reference proteome</keyword>
<organism evidence="2 3">
    <name type="scientific">Diatrype stigma</name>
    <dbReference type="NCBI Taxonomy" id="117547"/>
    <lineage>
        <taxon>Eukaryota</taxon>
        <taxon>Fungi</taxon>
        <taxon>Dikarya</taxon>
        <taxon>Ascomycota</taxon>
        <taxon>Pezizomycotina</taxon>
        <taxon>Sordariomycetes</taxon>
        <taxon>Xylariomycetidae</taxon>
        <taxon>Xylariales</taxon>
        <taxon>Diatrypaceae</taxon>
        <taxon>Diatrype</taxon>
    </lineage>
</organism>
<reference evidence="2 3" key="1">
    <citation type="submission" date="2024-02" db="EMBL/GenBank/DDBJ databases">
        <title>De novo assembly and annotation of 12 fungi associated with fruit tree decline syndrome in Ontario, Canada.</title>
        <authorList>
            <person name="Sulman M."/>
            <person name="Ellouze W."/>
            <person name="Ilyukhin E."/>
        </authorList>
    </citation>
    <scope>NUCLEOTIDE SEQUENCE [LARGE SCALE GENOMIC DNA]</scope>
    <source>
        <strain evidence="2 3">M11/M66-122</strain>
    </source>
</reference>
<dbReference type="AlphaFoldDB" id="A0AAN9UCH9"/>
<evidence type="ECO:0000256" key="1">
    <source>
        <dbReference type="SAM" id="MobiDB-lite"/>
    </source>
</evidence>
<feature type="region of interest" description="Disordered" evidence="1">
    <location>
        <begin position="352"/>
        <end position="375"/>
    </location>
</feature>
<feature type="compositionally biased region" description="Basic and acidic residues" evidence="1">
    <location>
        <begin position="352"/>
        <end position="368"/>
    </location>
</feature>
<dbReference type="Gene3D" id="3.90.550.20">
    <property type="match status" value="1"/>
</dbReference>
<gene>
    <name evidence="2" type="ORF">SLS62_010196</name>
</gene>
<dbReference type="InterPro" id="IPR029044">
    <property type="entry name" value="Nucleotide-diphossugar_trans"/>
</dbReference>
<feature type="region of interest" description="Disordered" evidence="1">
    <location>
        <begin position="234"/>
        <end position="254"/>
    </location>
</feature>
<sequence>MATRIIGSSTLPTTTDARTDEEILAELQTYRPVDPNSERNIWAFLTFGGPQWDKGLAAAKPWCQRNITSWVRRHAIRGTGWTVRVLDMVPGSANHFSRFVPEDTAEFFPQAFRRYSHSDSDSDGVNAEKSGGKGLTGTHRAPHAADLLRLPLLYLHGGVWLDVGFTLFRDLDDLCWDALADPGSPLELAGFRMTISDEIAMFWNGFIAARRGCVAVRHWHDLFLKLWEGGQGASEGGNGGGGNKGGGKGGRAATTTEGMAADPLLRHLPRYEVPSSTGEPPAFAYADYVDYLIQMFCLERLRHTRDAALGWDGPAWFAQKVLLYECVTEVYWAQALTHWDGRKQFEMLSRKRREGEGEGEDGRVGEVEHPEDEDEGYREARAFVDGILETSSTMKLSHGLVTEQREYLARIWDQPDHADADREPGTFAAYLRWASVHYQQTRELKPLLLPVREDALLTGGLFDAVGTPHPHWGNEKAT</sequence>
<feature type="region of interest" description="Disordered" evidence="1">
    <location>
        <begin position="116"/>
        <end position="138"/>
    </location>
</feature>
<dbReference type="Proteomes" id="UP001320420">
    <property type="component" value="Unassembled WGS sequence"/>
</dbReference>
<name>A0AAN9UCH9_9PEZI</name>
<proteinExistence type="predicted"/>